<organism evidence="6 7">
    <name type="scientific">Roseivivax sediminis</name>
    <dbReference type="NCBI Taxonomy" id="936889"/>
    <lineage>
        <taxon>Bacteria</taxon>
        <taxon>Pseudomonadati</taxon>
        <taxon>Pseudomonadota</taxon>
        <taxon>Alphaproteobacteria</taxon>
        <taxon>Rhodobacterales</taxon>
        <taxon>Roseobacteraceae</taxon>
        <taxon>Roseivivax</taxon>
    </lineage>
</organism>
<dbReference type="FunFam" id="1.10.10.10:FF:000001">
    <property type="entry name" value="LysR family transcriptional regulator"/>
    <property type="match status" value="1"/>
</dbReference>
<reference evidence="6 7" key="1">
    <citation type="submission" date="2016-10" db="EMBL/GenBank/DDBJ databases">
        <authorList>
            <person name="Varghese N."/>
            <person name="Submissions S."/>
        </authorList>
    </citation>
    <scope>NUCLEOTIDE SEQUENCE [LARGE SCALE GENOMIC DNA]</scope>
    <source>
        <strain evidence="7">YIM D21,KCTC 23444,ACCC 10710</strain>
    </source>
</reference>
<evidence type="ECO:0000256" key="3">
    <source>
        <dbReference type="ARBA" id="ARBA00023125"/>
    </source>
</evidence>
<dbReference type="SUPFAM" id="SSF53850">
    <property type="entry name" value="Periplasmic binding protein-like II"/>
    <property type="match status" value="1"/>
</dbReference>
<protein>
    <submittedName>
        <fullName evidence="6">DNA-binding transcriptional regulator, LysR family</fullName>
    </submittedName>
</protein>
<dbReference type="CDD" id="cd05466">
    <property type="entry name" value="PBP2_LTTR_substrate"/>
    <property type="match status" value="1"/>
</dbReference>
<name>A0A1I2AF57_9RHOB</name>
<evidence type="ECO:0000256" key="1">
    <source>
        <dbReference type="ARBA" id="ARBA00009437"/>
    </source>
</evidence>
<dbReference type="InterPro" id="IPR036388">
    <property type="entry name" value="WH-like_DNA-bd_sf"/>
</dbReference>
<proteinExistence type="inferred from homology"/>
<evidence type="ECO:0000313" key="6">
    <source>
        <dbReference type="EMBL" id="SFE42178.1"/>
    </source>
</evidence>
<dbReference type="SUPFAM" id="SSF46785">
    <property type="entry name" value="Winged helix' DNA-binding domain"/>
    <property type="match status" value="1"/>
</dbReference>
<dbReference type="PANTHER" id="PTHR30419:SF31">
    <property type="entry name" value="BLR3139 PROTEIN"/>
    <property type="match status" value="1"/>
</dbReference>
<dbReference type="Gene3D" id="1.10.10.10">
    <property type="entry name" value="Winged helix-like DNA-binding domain superfamily/Winged helix DNA-binding domain"/>
    <property type="match status" value="1"/>
</dbReference>
<comment type="similarity">
    <text evidence="1">Belongs to the LysR transcriptional regulatory family.</text>
</comment>
<dbReference type="Pfam" id="PF03466">
    <property type="entry name" value="LysR_substrate"/>
    <property type="match status" value="1"/>
</dbReference>
<dbReference type="InterPro" id="IPR036390">
    <property type="entry name" value="WH_DNA-bd_sf"/>
</dbReference>
<dbReference type="EMBL" id="FOMS01000009">
    <property type="protein sequence ID" value="SFE42178.1"/>
    <property type="molecule type" value="Genomic_DNA"/>
</dbReference>
<evidence type="ECO:0000259" key="5">
    <source>
        <dbReference type="PROSITE" id="PS50931"/>
    </source>
</evidence>
<keyword evidence="3 6" id="KW-0238">DNA-binding</keyword>
<dbReference type="Pfam" id="PF00126">
    <property type="entry name" value="HTH_1"/>
    <property type="match status" value="1"/>
</dbReference>
<dbReference type="InterPro" id="IPR005119">
    <property type="entry name" value="LysR_subst-bd"/>
</dbReference>
<dbReference type="InterPro" id="IPR050950">
    <property type="entry name" value="HTH-type_LysR_regulators"/>
</dbReference>
<gene>
    <name evidence="6" type="ORF">SAMN04515678_109196</name>
</gene>
<feature type="domain" description="HTH lysR-type" evidence="5">
    <location>
        <begin position="2"/>
        <end position="59"/>
    </location>
</feature>
<dbReference type="Proteomes" id="UP000325289">
    <property type="component" value="Unassembled WGS sequence"/>
</dbReference>
<evidence type="ECO:0000256" key="4">
    <source>
        <dbReference type="ARBA" id="ARBA00023163"/>
    </source>
</evidence>
<dbReference type="OrthoDB" id="9815174at2"/>
<dbReference type="PANTHER" id="PTHR30419">
    <property type="entry name" value="HTH-TYPE TRANSCRIPTIONAL REGULATOR YBHD"/>
    <property type="match status" value="1"/>
</dbReference>
<dbReference type="Gene3D" id="3.40.190.290">
    <property type="match status" value="1"/>
</dbReference>
<dbReference type="GO" id="GO:0003700">
    <property type="term" value="F:DNA-binding transcription factor activity"/>
    <property type="evidence" value="ECO:0007669"/>
    <property type="project" value="InterPro"/>
</dbReference>
<dbReference type="GO" id="GO:0005829">
    <property type="term" value="C:cytosol"/>
    <property type="evidence" value="ECO:0007669"/>
    <property type="project" value="TreeGrafter"/>
</dbReference>
<keyword evidence="2" id="KW-0805">Transcription regulation</keyword>
<keyword evidence="4" id="KW-0804">Transcription</keyword>
<evidence type="ECO:0000256" key="2">
    <source>
        <dbReference type="ARBA" id="ARBA00023015"/>
    </source>
</evidence>
<sequence>MIDLKDLRCLSALARHKHFARAANECGISQPAFSMRIRKIEDRLQTPIVRRGNRFQGLTEDGMMIVRHARTIIDEVELFEQEFRCQRGQISGSLKLGVIPTAVGYVSLLLIELNRQYPDIVVRLETASSLAIQQGLEDGRYDAGITYTDGAPADLLHVEPLYDEAYMLLVPRALAPREEGEIAWAEAAQIPLTLLEPAMQNRRIIDQIFAQAGATPHVVAETSGFTSSIVMAVQGLSATVLPRVLVDSLGPLSGVVALPLVDPVQEKSVCLVSAFRETGLPTLEALRSVAEQAER</sequence>
<dbReference type="PROSITE" id="PS50931">
    <property type="entry name" value="HTH_LYSR"/>
    <property type="match status" value="1"/>
</dbReference>
<keyword evidence="7" id="KW-1185">Reference proteome</keyword>
<dbReference type="GO" id="GO:0003677">
    <property type="term" value="F:DNA binding"/>
    <property type="evidence" value="ECO:0007669"/>
    <property type="project" value="UniProtKB-KW"/>
</dbReference>
<accession>A0A1I2AF57</accession>
<dbReference type="AlphaFoldDB" id="A0A1I2AF57"/>
<dbReference type="RefSeq" id="WP_149756765.1">
    <property type="nucleotide sequence ID" value="NZ_FOMS01000009.1"/>
</dbReference>
<evidence type="ECO:0000313" key="7">
    <source>
        <dbReference type="Proteomes" id="UP000325289"/>
    </source>
</evidence>
<dbReference type="InterPro" id="IPR000847">
    <property type="entry name" value="LysR_HTH_N"/>
</dbReference>